<feature type="transmembrane region" description="Helical" evidence="1">
    <location>
        <begin position="81"/>
        <end position="101"/>
    </location>
</feature>
<dbReference type="AlphaFoldDB" id="A0A3P3VS63"/>
<feature type="transmembrane region" description="Helical" evidence="1">
    <location>
        <begin position="107"/>
        <end position="124"/>
    </location>
</feature>
<dbReference type="PANTHER" id="PTHR35867">
    <property type="entry name" value="PROTEIN RSEC"/>
    <property type="match status" value="1"/>
</dbReference>
<gene>
    <name evidence="2" type="ORF">D0544_08855</name>
</gene>
<evidence type="ECO:0000313" key="2">
    <source>
        <dbReference type="EMBL" id="RRJ85157.1"/>
    </source>
</evidence>
<dbReference type="InterPro" id="IPR026268">
    <property type="entry name" value="RseC"/>
</dbReference>
<keyword evidence="3" id="KW-1185">Reference proteome</keyword>
<name>A0A3P3VS63_9GAMM</name>
<protein>
    <submittedName>
        <fullName evidence="2">Transcriptional regulator</fullName>
    </submittedName>
</protein>
<dbReference type="PANTHER" id="PTHR35867:SF1">
    <property type="entry name" value="PROTEIN RSEC"/>
    <property type="match status" value="1"/>
</dbReference>
<dbReference type="InterPro" id="IPR007359">
    <property type="entry name" value="SigmaE_reg_RseC_MucC"/>
</dbReference>
<keyword evidence="1" id="KW-0812">Transmembrane</keyword>
<evidence type="ECO:0000313" key="3">
    <source>
        <dbReference type="Proteomes" id="UP000280792"/>
    </source>
</evidence>
<keyword evidence="1" id="KW-1133">Transmembrane helix</keyword>
<dbReference type="EMBL" id="QWEZ01000001">
    <property type="protein sequence ID" value="RRJ85157.1"/>
    <property type="molecule type" value="Genomic_DNA"/>
</dbReference>
<evidence type="ECO:0000256" key="1">
    <source>
        <dbReference type="SAM" id="Phobius"/>
    </source>
</evidence>
<reference evidence="2 3" key="1">
    <citation type="submission" date="2018-08" db="EMBL/GenBank/DDBJ databases">
        <authorList>
            <person name="Khan S.A."/>
        </authorList>
    </citation>
    <scope>NUCLEOTIDE SEQUENCE [LARGE SCALE GENOMIC DNA]</scope>
    <source>
        <strain evidence="2 3">GTF-13</strain>
    </source>
</reference>
<proteinExistence type="predicted"/>
<keyword evidence="1" id="KW-0472">Membrane</keyword>
<dbReference type="PIRSF" id="PIRSF004923">
    <property type="entry name" value="RseC"/>
    <property type="match status" value="1"/>
</dbReference>
<dbReference type="Pfam" id="PF04246">
    <property type="entry name" value="RseC_MucC"/>
    <property type="match status" value="1"/>
</dbReference>
<reference evidence="2 3" key="2">
    <citation type="submission" date="2018-12" db="EMBL/GenBank/DDBJ databases">
        <title>Simiduia agarivorans gen. nov., sp. nov., a marine, agarolytic bacterium isolated from shallow coastal water from Keelung, Taiwan.</title>
        <authorList>
            <person name="Shieh W.Y."/>
        </authorList>
    </citation>
    <scope>NUCLEOTIDE SEQUENCE [LARGE SCALE GENOMIC DNA]</scope>
    <source>
        <strain evidence="2 3">GTF-13</strain>
    </source>
</reference>
<comment type="caution">
    <text evidence="2">The sequence shown here is derived from an EMBL/GenBank/DDBJ whole genome shotgun (WGS) entry which is preliminary data.</text>
</comment>
<dbReference type="Proteomes" id="UP000280792">
    <property type="component" value="Unassembled WGS sequence"/>
</dbReference>
<organism evidence="2 3">
    <name type="scientific">Aestuariirhabdus litorea</name>
    <dbReference type="NCBI Taxonomy" id="2528527"/>
    <lineage>
        <taxon>Bacteria</taxon>
        <taxon>Pseudomonadati</taxon>
        <taxon>Pseudomonadota</taxon>
        <taxon>Gammaproteobacteria</taxon>
        <taxon>Oceanospirillales</taxon>
        <taxon>Aestuariirhabdaceae</taxon>
        <taxon>Aestuariirhabdus</taxon>
    </lineage>
</organism>
<sequence>MVEERGVAVAVEPGAIWVETRRQSSCGQCSARAVCGQELLNKLGRTENCNLVRALNSYPVQVGDSVTIAVPEQVIVKGAMLVYLMPLLLMMAALVICEWMQLSEVGVIVGAFTGLLVGFAGVALRSRALQQRGEAQPRVVGLLPRES</sequence>
<accession>A0A3P3VS63</accession>